<reference evidence="1" key="1">
    <citation type="journal article" date="2023" name="G3 (Bethesda)">
        <title>A reference genome for the long-term kleptoplast-retaining sea slug Elysia crispata morphotype clarki.</title>
        <authorList>
            <person name="Eastman K.E."/>
            <person name="Pendleton A.L."/>
            <person name="Shaikh M.A."/>
            <person name="Suttiyut T."/>
            <person name="Ogas R."/>
            <person name="Tomko P."/>
            <person name="Gavelis G."/>
            <person name="Widhalm J.R."/>
            <person name="Wisecaver J.H."/>
        </authorList>
    </citation>
    <scope>NUCLEOTIDE SEQUENCE</scope>
    <source>
        <strain evidence="1">ECLA1</strain>
    </source>
</reference>
<gene>
    <name evidence="1" type="ORF">RRG08_036112</name>
</gene>
<protein>
    <submittedName>
        <fullName evidence="1">Uncharacterized protein</fullName>
    </submittedName>
</protein>
<name>A0AAE1AL42_9GAST</name>
<dbReference type="Proteomes" id="UP001283361">
    <property type="component" value="Unassembled WGS sequence"/>
</dbReference>
<sequence length="82" mass="9492">MADLVECPWIGYLSPPGSSGSINDNLRNPVSICESVKLEYERGSVLSLRPRQGYLRHETKFQYLYLAPNRRRGFPMFDHLTF</sequence>
<dbReference type="EMBL" id="JAWDGP010001628">
    <property type="protein sequence ID" value="KAK3789819.1"/>
    <property type="molecule type" value="Genomic_DNA"/>
</dbReference>
<proteinExistence type="predicted"/>
<comment type="caution">
    <text evidence="1">The sequence shown here is derived from an EMBL/GenBank/DDBJ whole genome shotgun (WGS) entry which is preliminary data.</text>
</comment>
<keyword evidence="2" id="KW-1185">Reference proteome</keyword>
<evidence type="ECO:0000313" key="1">
    <source>
        <dbReference type="EMBL" id="KAK3789819.1"/>
    </source>
</evidence>
<evidence type="ECO:0000313" key="2">
    <source>
        <dbReference type="Proteomes" id="UP001283361"/>
    </source>
</evidence>
<dbReference type="AlphaFoldDB" id="A0AAE1AL42"/>
<accession>A0AAE1AL42</accession>
<organism evidence="1 2">
    <name type="scientific">Elysia crispata</name>
    <name type="common">lettuce slug</name>
    <dbReference type="NCBI Taxonomy" id="231223"/>
    <lineage>
        <taxon>Eukaryota</taxon>
        <taxon>Metazoa</taxon>
        <taxon>Spiralia</taxon>
        <taxon>Lophotrochozoa</taxon>
        <taxon>Mollusca</taxon>
        <taxon>Gastropoda</taxon>
        <taxon>Heterobranchia</taxon>
        <taxon>Euthyneura</taxon>
        <taxon>Panpulmonata</taxon>
        <taxon>Sacoglossa</taxon>
        <taxon>Placobranchoidea</taxon>
        <taxon>Plakobranchidae</taxon>
        <taxon>Elysia</taxon>
    </lineage>
</organism>